<dbReference type="AlphaFoldDB" id="A0A1F6F1Q0"/>
<accession>A0A1F6F1Q0</accession>
<comment type="caution">
    <text evidence="1">The sequence shown here is derived from an EMBL/GenBank/DDBJ whole genome shotgun (WGS) entry which is preliminary data.</text>
</comment>
<sequence length="174" mass="19360">MAIVAPMTLVSKSLSAAYYARDQIAAFHLAQEAIETVRHIRDHNILVTALDTPTDILAGIPVGQRFIVDTRNDRIWDETNWSTCLGGEVPPLKTDGTFHGHGDFPCEPNEPGWTPTRFTRYVEAIAVASDENNIPQEIRISVTVTWRASSLQLRSITISENLYRWVEDGSGAQP</sequence>
<reference evidence="1 2" key="1">
    <citation type="journal article" date="2016" name="Nat. Commun.">
        <title>Thousands of microbial genomes shed light on interconnected biogeochemical processes in an aquifer system.</title>
        <authorList>
            <person name="Anantharaman K."/>
            <person name="Brown C.T."/>
            <person name="Hug L.A."/>
            <person name="Sharon I."/>
            <person name="Castelle C.J."/>
            <person name="Probst A.J."/>
            <person name="Thomas B.C."/>
            <person name="Singh A."/>
            <person name="Wilkins M.J."/>
            <person name="Karaoz U."/>
            <person name="Brodie E.L."/>
            <person name="Williams K.H."/>
            <person name="Hubbard S.S."/>
            <person name="Banfield J.F."/>
        </authorList>
    </citation>
    <scope>NUCLEOTIDE SEQUENCE [LARGE SCALE GENOMIC DNA]</scope>
</reference>
<gene>
    <name evidence="1" type="ORF">A3A39_04610</name>
</gene>
<name>A0A1F6F1Q0_9BACT</name>
<organism evidence="1 2">
    <name type="scientific">Candidatus Kaiserbacteria bacterium RIFCSPLOWO2_01_FULL_54_13</name>
    <dbReference type="NCBI Taxonomy" id="1798512"/>
    <lineage>
        <taxon>Bacteria</taxon>
        <taxon>Candidatus Kaiseribacteriota</taxon>
    </lineage>
</organism>
<dbReference type="Proteomes" id="UP000177372">
    <property type="component" value="Unassembled WGS sequence"/>
</dbReference>
<protein>
    <submittedName>
        <fullName evidence="1">Uncharacterized protein</fullName>
    </submittedName>
</protein>
<dbReference type="STRING" id="1798512.A3A39_04610"/>
<dbReference type="EMBL" id="MFLZ01000019">
    <property type="protein sequence ID" value="OGG79786.1"/>
    <property type="molecule type" value="Genomic_DNA"/>
</dbReference>
<evidence type="ECO:0000313" key="1">
    <source>
        <dbReference type="EMBL" id="OGG79786.1"/>
    </source>
</evidence>
<evidence type="ECO:0000313" key="2">
    <source>
        <dbReference type="Proteomes" id="UP000177372"/>
    </source>
</evidence>
<proteinExistence type="predicted"/>